<evidence type="ECO:0000256" key="1">
    <source>
        <dbReference type="SAM" id="SignalP"/>
    </source>
</evidence>
<keyword evidence="3" id="KW-1185">Reference proteome</keyword>
<evidence type="ECO:0008006" key="4">
    <source>
        <dbReference type="Google" id="ProtNLM"/>
    </source>
</evidence>
<protein>
    <recommendedName>
        <fullName evidence="4">Secreted protein</fullName>
    </recommendedName>
</protein>
<dbReference type="Proteomes" id="UP000694541">
    <property type="component" value="Unplaced"/>
</dbReference>
<organism evidence="2 3">
    <name type="scientific">Accipiter nisus</name>
    <name type="common">Eurasian sparrowhawk</name>
    <dbReference type="NCBI Taxonomy" id="211598"/>
    <lineage>
        <taxon>Eukaryota</taxon>
        <taxon>Metazoa</taxon>
        <taxon>Chordata</taxon>
        <taxon>Craniata</taxon>
        <taxon>Vertebrata</taxon>
        <taxon>Euteleostomi</taxon>
        <taxon>Archelosauria</taxon>
        <taxon>Archosauria</taxon>
        <taxon>Dinosauria</taxon>
        <taxon>Saurischia</taxon>
        <taxon>Theropoda</taxon>
        <taxon>Coelurosauria</taxon>
        <taxon>Aves</taxon>
        <taxon>Neognathae</taxon>
        <taxon>Neoaves</taxon>
        <taxon>Telluraves</taxon>
        <taxon>Accipitrimorphae</taxon>
        <taxon>Accipitriformes</taxon>
        <taxon>Accipitridae</taxon>
        <taxon>Accipitrinae</taxon>
        <taxon>Accipiter</taxon>
    </lineage>
</organism>
<keyword evidence="1" id="KW-0732">Signal</keyword>
<dbReference type="AlphaFoldDB" id="A0A8B9MQK3"/>
<feature type="signal peptide" evidence="1">
    <location>
        <begin position="1"/>
        <end position="18"/>
    </location>
</feature>
<reference evidence="2" key="1">
    <citation type="submission" date="2025-08" db="UniProtKB">
        <authorList>
            <consortium name="Ensembl"/>
        </authorList>
    </citation>
    <scope>IDENTIFICATION</scope>
</reference>
<sequence>SKALILEFTMILSTSLSACWVSSEHLCFSCWISICIGCVLLKQVALIYHTCFSLQHYLGSRRAFNATNRPKYLKGVYCGHRVSITSFPLQALSLWVTLVSE</sequence>
<proteinExistence type="predicted"/>
<evidence type="ECO:0000313" key="2">
    <source>
        <dbReference type="Ensembl" id="ENSANIP00000011176.1"/>
    </source>
</evidence>
<evidence type="ECO:0000313" key="3">
    <source>
        <dbReference type="Proteomes" id="UP000694541"/>
    </source>
</evidence>
<feature type="chain" id="PRO_5034374130" description="Secreted protein" evidence="1">
    <location>
        <begin position="19"/>
        <end position="101"/>
    </location>
</feature>
<accession>A0A8B9MQK3</accession>
<name>A0A8B9MQK3_9AVES</name>
<reference evidence="2" key="2">
    <citation type="submission" date="2025-09" db="UniProtKB">
        <authorList>
            <consortium name="Ensembl"/>
        </authorList>
    </citation>
    <scope>IDENTIFICATION</scope>
</reference>
<dbReference type="Ensembl" id="ENSANIT00000011563.1">
    <property type="protein sequence ID" value="ENSANIP00000011176.1"/>
    <property type="gene ID" value="ENSANIG00000007565.1"/>
</dbReference>